<name>A0ABV9Q6K9_9BACL</name>
<dbReference type="RefSeq" id="WP_380026839.1">
    <property type="nucleotide sequence ID" value="NZ_JBHSHC010000112.1"/>
</dbReference>
<comment type="caution">
    <text evidence="4">The sequence shown here is derived from an EMBL/GenBank/DDBJ whole genome shotgun (WGS) entry which is preliminary data.</text>
</comment>
<sequence length="197" mass="21982">MVYTIARAILRLLYSILYPLEISGEQHIPKEGPVLLCSNHISLLDPPAIGIWLDRKISFFAKEELFRIPILKSILHRIGTIPVRRGAGDRRALTKTLEVLKQGGMVAIFPEGTRIKSGIIEEGKKGAAFFALRSGATVIPAAILGPYRLFRKTRIVYGPPVDLSAYRDQKANAAIMEEVSNLIMEHIRRLANVSIER</sequence>
<dbReference type="InterPro" id="IPR002123">
    <property type="entry name" value="Plipid/glycerol_acylTrfase"/>
</dbReference>
<dbReference type="CDD" id="cd07989">
    <property type="entry name" value="LPLAT_AGPAT-like"/>
    <property type="match status" value="1"/>
</dbReference>
<keyword evidence="1" id="KW-0808">Transferase</keyword>
<keyword evidence="2 4" id="KW-0012">Acyltransferase</keyword>
<feature type="domain" description="Phospholipid/glycerol acyltransferase" evidence="3">
    <location>
        <begin position="34"/>
        <end position="146"/>
    </location>
</feature>
<dbReference type="GO" id="GO:0016746">
    <property type="term" value="F:acyltransferase activity"/>
    <property type="evidence" value="ECO:0007669"/>
    <property type="project" value="UniProtKB-KW"/>
</dbReference>
<proteinExistence type="predicted"/>
<evidence type="ECO:0000313" key="4">
    <source>
        <dbReference type="EMBL" id="MFC4768887.1"/>
    </source>
</evidence>
<evidence type="ECO:0000256" key="1">
    <source>
        <dbReference type="ARBA" id="ARBA00022679"/>
    </source>
</evidence>
<gene>
    <name evidence="4" type="ORF">ACFO8Q_16225</name>
</gene>
<dbReference type="PANTHER" id="PTHR10434">
    <property type="entry name" value="1-ACYL-SN-GLYCEROL-3-PHOSPHATE ACYLTRANSFERASE"/>
    <property type="match status" value="1"/>
</dbReference>
<protein>
    <submittedName>
        <fullName evidence="4">Lysophospholipid acyltransferase family protein</fullName>
    </submittedName>
</protein>
<dbReference type="PANTHER" id="PTHR10434:SF11">
    <property type="entry name" value="1-ACYL-SN-GLYCEROL-3-PHOSPHATE ACYLTRANSFERASE"/>
    <property type="match status" value="1"/>
</dbReference>
<evidence type="ECO:0000313" key="5">
    <source>
        <dbReference type="Proteomes" id="UP001596002"/>
    </source>
</evidence>
<organism evidence="4 5">
    <name type="scientific">Effusibacillus consociatus</name>
    <dbReference type="NCBI Taxonomy" id="1117041"/>
    <lineage>
        <taxon>Bacteria</taxon>
        <taxon>Bacillati</taxon>
        <taxon>Bacillota</taxon>
        <taxon>Bacilli</taxon>
        <taxon>Bacillales</taxon>
        <taxon>Alicyclobacillaceae</taxon>
        <taxon>Effusibacillus</taxon>
    </lineage>
</organism>
<dbReference type="Proteomes" id="UP001596002">
    <property type="component" value="Unassembled WGS sequence"/>
</dbReference>
<keyword evidence="5" id="KW-1185">Reference proteome</keyword>
<accession>A0ABV9Q6K9</accession>
<dbReference type="SMART" id="SM00563">
    <property type="entry name" value="PlsC"/>
    <property type="match status" value="1"/>
</dbReference>
<reference evidence="5" key="1">
    <citation type="journal article" date="2019" name="Int. J. Syst. Evol. Microbiol.">
        <title>The Global Catalogue of Microorganisms (GCM) 10K type strain sequencing project: providing services to taxonomists for standard genome sequencing and annotation.</title>
        <authorList>
            <consortium name="The Broad Institute Genomics Platform"/>
            <consortium name="The Broad Institute Genome Sequencing Center for Infectious Disease"/>
            <person name="Wu L."/>
            <person name="Ma J."/>
        </authorList>
    </citation>
    <scope>NUCLEOTIDE SEQUENCE [LARGE SCALE GENOMIC DNA]</scope>
    <source>
        <strain evidence="5">WYCCWR 12678</strain>
    </source>
</reference>
<dbReference type="Pfam" id="PF01553">
    <property type="entry name" value="Acyltransferase"/>
    <property type="match status" value="1"/>
</dbReference>
<evidence type="ECO:0000256" key="2">
    <source>
        <dbReference type="ARBA" id="ARBA00023315"/>
    </source>
</evidence>
<evidence type="ECO:0000259" key="3">
    <source>
        <dbReference type="SMART" id="SM00563"/>
    </source>
</evidence>
<dbReference type="EMBL" id="JBHSHC010000112">
    <property type="protein sequence ID" value="MFC4768887.1"/>
    <property type="molecule type" value="Genomic_DNA"/>
</dbReference>
<dbReference type="SUPFAM" id="SSF69593">
    <property type="entry name" value="Glycerol-3-phosphate (1)-acyltransferase"/>
    <property type="match status" value="1"/>
</dbReference>